<feature type="domain" description="Bacteriophage lambda Replication protein O N-terminal" evidence="1">
    <location>
        <begin position="28"/>
        <end position="123"/>
    </location>
</feature>
<evidence type="ECO:0000313" key="3">
    <source>
        <dbReference type="Proteomes" id="UP000317938"/>
    </source>
</evidence>
<evidence type="ECO:0000259" key="1">
    <source>
        <dbReference type="Pfam" id="PF04492"/>
    </source>
</evidence>
<dbReference type="EMBL" id="VNFF01000034">
    <property type="protein sequence ID" value="TVU79879.1"/>
    <property type="molecule type" value="Genomic_DNA"/>
</dbReference>
<dbReference type="InterPro" id="IPR036388">
    <property type="entry name" value="WH-like_DNA-bd_sf"/>
</dbReference>
<dbReference type="NCBIfam" id="TIGR01610">
    <property type="entry name" value="phage_O_Nterm"/>
    <property type="match status" value="1"/>
</dbReference>
<reference evidence="2 3" key="1">
    <citation type="submission" date="2019-07" db="EMBL/GenBank/DDBJ databases">
        <title>Diversity of Bacteria from Kongsfjorden, Arctic.</title>
        <authorList>
            <person name="Yu Y."/>
        </authorList>
    </citation>
    <scope>NUCLEOTIDE SEQUENCE [LARGE SCALE GENOMIC DNA]</scope>
    <source>
        <strain evidence="2 3">SM1927</strain>
    </source>
</reference>
<sequence>MANLAEVYKFPEPDKGSNTQHGTGGYVKADIEQGYDRLAQKLTDTLANPPVKLSAREYQIIFAVIGKTFRWQKKIDWITNTQISGLTGIDSTNIGKIIKGLVAKKVLLRDGKNTGINPVVSEWKEIETSQNQLKTSQKRLVKNDYKTSQERLANSSKTTKKLVENDCHIRKETITKDNNKKINKKSLLESLDFSTWPTMPSTQIFDDWIAMRKSKKANISQTVINNFGAQFQIAFQNGLSVDECLSECITRNWQGFKYSWLVNANQGLYSSQGFNRTPNTVGDQLAALQQSVAHIPTPHDDEAL</sequence>
<organism evidence="2 3">
    <name type="scientific">Pseudoalteromonas neustonica</name>
    <dbReference type="NCBI Taxonomy" id="1840331"/>
    <lineage>
        <taxon>Bacteria</taxon>
        <taxon>Pseudomonadati</taxon>
        <taxon>Pseudomonadota</taxon>
        <taxon>Gammaproteobacteria</taxon>
        <taxon>Alteromonadales</taxon>
        <taxon>Pseudoalteromonadaceae</taxon>
        <taxon>Pseudoalteromonas</taxon>
    </lineage>
</organism>
<dbReference type="Gene3D" id="1.10.10.10">
    <property type="entry name" value="Winged helix-like DNA-binding domain superfamily/Winged helix DNA-binding domain"/>
    <property type="match status" value="1"/>
</dbReference>
<dbReference type="Pfam" id="PF04492">
    <property type="entry name" value="Phage_rep_O"/>
    <property type="match status" value="1"/>
</dbReference>
<name>A0ABY3F7F6_9GAMM</name>
<evidence type="ECO:0000313" key="2">
    <source>
        <dbReference type="EMBL" id="TVU79879.1"/>
    </source>
</evidence>
<keyword evidence="3" id="KW-1185">Reference proteome</keyword>
<dbReference type="InterPro" id="IPR006497">
    <property type="entry name" value="Phage_lambda_VrpO_N"/>
</dbReference>
<accession>A0ABY3F7F6</accession>
<comment type="caution">
    <text evidence="2">The sequence shown here is derived from an EMBL/GenBank/DDBJ whole genome shotgun (WGS) entry which is preliminary data.</text>
</comment>
<dbReference type="Proteomes" id="UP000317938">
    <property type="component" value="Unassembled WGS sequence"/>
</dbReference>
<proteinExistence type="predicted"/>
<gene>
    <name evidence="2" type="ORF">FQP85_22055</name>
</gene>
<protein>
    <submittedName>
        <fullName evidence="2">Replication protein</fullName>
    </submittedName>
</protein>